<proteinExistence type="predicted"/>
<keyword evidence="1" id="KW-0732">Signal</keyword>
<dbReference type="OrthoDB" id="6522728at2759"/>
<accession>A0A6G5A5A6</accession>
<evidence type="ECO:0000256" key="1">
    <source>
        <dbReference type="SAM" id="SignalP"/>
    </source>
</evidence>
<organism evidence="2">
    <name type="scientific">Rhipicephalus microplus</name>
    <name type="common">Cattle tick</name>
    <name type="synonym">Boophilus microplus</name>
    <dbReference type="NCBI Taxonomy" id="6941"/>
    <lineage>
        <taxon>Eukaryota</taxon>
        <taxon>Metazoa</taxon>
        <taxon>Ecdysozoa</taxon>
        <taxon>Arthropoda</taxon>
        <taxon>Chelicerata</taxon>
        <taxon>Arachnida</taxon>
        <taxon>Acari</taxon>
        <taxon>Parasitiformes</taxon>
        <taxon>Ixodida</taxon>
        <taxon>Ixodoidea</taxon>
        <taxon>Ixodidae</taxon>
        <taxon>Rhipicephalinae</taxon>
        <taxon>Rhipicephalus</taxon>
        <taxon>Boophilus</taxon>
    </lineage>
</organism>
<dbReference type="VEuPathDB" id="VectorBase:LOC119186216"/>
<sequence>MGALVIALAMFATYNLGSAENAFLKATAGPCYHTPDNDWTDSVNTFLRKIPETMRMGYLDDSWLSTLSLENPQLAGLGSLWYYKPPYVFCANNNTFIEVIVFAEDPLRISVDWRSCTSSNGTLGSTVSATNLRLLFSVQPTTNGPVQIRLHTVKPDNLEDPTLFVTGASDRTSKFVRAISNLAMPYLELGWKSYLRDNMQSLIDRHVA</sequence>
<dbReference type="EMBL" id="GIKN01003696">
    <property type="protein sequence ID" value="NIE45969.1"/>
    <property type="molecule type" value="Transcribed_RNA"/>
</dbReference>
<feature type="signal peptide" evidence="1">
    <location>
        <begin position="1"/>
        <end position="19"/>
    </location>
</feature>
<dbReference type="AlphaFoldDB" id="A0A6G5A5A6"/>
<reference evidence="2" key="1">
    <citation type="submission" date="2020-03" db="EMBL/GenBank/DDBJ databases">
        <title>A transcriptome and proteome of the tick Rhipicephalus microplus shaped by the genetic composition of its hosts and developmental stage.</title>
        <authorList>
            <person name="Garcia G.R."/>
            <person name="Ribeiro J.M.C."/>
            <person name="Maruyama S.R."/>
            <person name="Gardinasse L.G."/>
            <person name="Nelson K."/>
            <person name="Ferreira B.R."/>
            <person name="Andrade T.G."/>
            <person name="Santos I.K.F.M."/>
        </authorList>
    </citation>
    <scope>NUCLEOTIDE SEQUENCE</scope>
    <source>
        <strain evidence="2">NSGR</strain>
        <tissue evidence="2">Salivary glands</tissue>
    </source>
</reference>
<evidence type="ECO:0000313" key="2">
    <source>
        <dbReference type="EMBL" id="NIE45969.1"/>
    </source>
</evidence>
<name>A0A6G5A5A6_RHIMP</name>
<feature type="chain" id="PRO_5026119298" evidence="1">
    <location>
        <begin position="20"/>
        <end position="208"/>
    </location>
</feature>
<protein>
    <submittedName>
        <fullName evidence="2">Putative conserved secreted protein</fullName>
    </submittedName>
</protein>